<reference evidence="4" key="1">
    <citation type="journal article" date="2019" name="Int. J. Syst. Evol. Microbiol.">
        <title>The Global Catalogue of Microorganisms (GCM) 10K type strain sequencing project: providing services to taxonomists for standard genome sequencing and annotation.</title>
        <authorList>
            <consortium name="The Broad Institute Genomics Platform"/>
            <consortium name="The Broad Institute Genome Sequencing Center for Infectious Disease"/>
            <person name="Wu L."/>
            <person name="Ma J."/>
        </authorList>
    </citation>
    <scope>NUCLEOTIDE SEQUENCE [LARGE SCALE GENOMIC DNA]</scope>
    <source>
        <strain evidence="4">JCM 4505</strain>
    </source>
</reference>
<protein>
    <recommendedName>
        <fullName evidence="5">Secreted protein</fullName>
    </recommendedName>
</protein>
<comment type="caution">
    <text evidence="3">The sequence shown here is derived from an EMBL/GenBank/DDBJ whole genome shotgun (WGS) entry which is preliminary data.</text>
</comment>
<dbReference type="EMBL" id="BAAABV010000021">
    <property type="protein sequence ID" value="GAA0299919.1"/>
    <property type="molecule type" value="Genomic_DNA"/>
</dbReference>
<proteinExistence type="predicted"/>
<gene>
    <name evidence="3" type="ORF">GCM10010302_43110</name>
</gene>
<dbReference type="Proteomes" id="UP001501867">
    <property type="component" value="Unassembled WGS sequence"/>
</dbReference>
<evidence type="ECO:0000256" key="1">
    <source>
        <dbReference type="SAM" id="MobiDB-lite"/>
    </source>
</evidence>
<feature type="region of interest" description="Disordered" evidence="1">
    <location>
        <begin position="427"/>
        <end position="467"/>
    </location>
</feature>
<organism evidence="3 4">
    <name type="scientific">Streptomyces polychromogenes</name>
    <dbReference type="NCBI Taxonomy" id="67342"/>
    <lineage>
        <taxon>Bacteria</taxon>
        <taxon>Bacillati</taxon>
        <taxon>Actinomycetota</taxon>
        <taxon>Actinomycetes</taxon>
        <taxon>Kitasatosporales</taxon>
        <taxon>Streptomycetaceae</taxon>
        <taxon>Streptomyces</taxon>
    </lineage>
</organism>
<dbReference type="RefSeq" id="WP_344161920.1">
    <property type="nucleotide sequence ID" value="NZ_BAAABV010000021.1"/>
</dbReference>
<keyword evidence="4" id="KW-1185">Reference proteome</keyword>
<feature type="chain" id="PRO_5047200433" description="Secreted protein" evidence="2">
    <location>
        <begin position="31"/>
        <end position="467"/>
    </location>
</feature>
<keyword evidence="2" id="KW-0732">Signal</keyword>
<evidence type="ECO:0000313" key="4">
    <source>
        <dbReference type="Proteomes" id="UP001501867"/>
    </source>
</evidence>
<evidence type="ECO:0000313" key="3">
    <source>
        <dbReference type="EMBL" id="GAA0299919.1"/>
    </source>
</evidence>
<sequence length="467" mass="50509">MPRPPRPALRTLAAAGLLLPPLLAAAPATAHGAAAASSAAASNDVPVLNGDFTEPAIKGEQSTVGLSHWTGLNQRFSAPASGRTDGANGVGLSKADNTLWQRLRGVRTGSKVTVTFEDSPAVSKECAPQDVADGQPYTVHGSGGAVQAMTTAPDPGRTKGKPGTGHWTPRTYEFTADENEPVLAFTSKVTDTRTQVPCSPMITRVRAVEVPLPVDKTIDKYALGTAEAYRDNEKEAWLHNAAAACNGDNACTFQPDRRGSFRYYDTARVIGEAFVNCTRNPLDHSRTLSYTERAHDTLSQTYAAANIRLDEVARLPTTGDRTEDRKRLKDRPMAAQFALAYEIAWQRPFQWFSSDQRTVVERIQPGEVSWVEIQPSRERVEGWFVSGKDDYRLHTVVDAPSRAVPDRIYQRTGPMAEAEKQRCAAARPMTTTPVGGDTPAASADKGLLEIPPPTGPSVRPSRTVPLP</sequence>
<evidence type="ECO:0000256" key="2">
    <source>
        <dbReference type="SAM" id="SignalP"/>
    </source>
</evidence>
<accession>A0ABP3F3S5</accession>
<name>A0ABP3F3S5_9ACTN</name>
<feature type="signal peptide" evidence="2">
    <location>
        <begin position="1"/>
        <end position="30"/>
    </location>
</feature>
<evidence type="ECO:0008006" key="5">
    <source>
        <dbReference type="Google" id="ProtNLM"/>
    </source>
</evidence>